<feature type="region of interest" description="Disordered" evidence="11">
    <location>
        <begin position="202"/>
        <end position="411"/>
    </location>
</feature>
<feature type="compositionally biased region" description="Low complexity" evidence="11">
    <location>
        <begin position="1625"/>
        <end position="1636"/>
    </location>
</feature>
<feature type="compositionally biased region" description="Low complexity" evidence="11">
    <location>
        <begin position="2892"/>
        <end position="2906"/>
    </location>
</feature>
<feature type="region of interest" description="Disordered" evidence="11">
    <location>
        <begin position="2599"/>
        <end position="2620"/>
    </location>
</feature>
<feature type="region of interest" description="Disordered" evidence="11">
    <location>
        <begin position="1813"/>
        <end position="1853"/>
    </location>
</feature>
<dbReference type="EC" id="2.7.11.1" evidence="1"/>
<evidence type="ECO:0000256" key="2">
    <source>
        <dbReference type="ARBA" id="ARBA00022527"/>
    </source>
</evidence>
<feature type="compositionally biased region" description="Low complexity" evidence="11">
    <location>
        <begin position="287"/>
        <end position="296"/>
    </location>
</feature>
<feature type="compositionally biased region" description="Basic and acidic residues" evidence="11">
    <location>
        <begin position="1595"/>
        <end position="1613"/>
    </location>
</feature>
<feature type="region of interest" description="Disordered" evidence="11">
    <location>
        <begin position="2071"/>
        <end position="2091"/>
    </location>
</feature>
<feature type="region of interest" description="Disordered" evidence="11">
    <location>
        <begin position="616"/>
        <end position="660"/>
    </location>
</feature>
<name>A0AAV0B9J9_PHAPC</name>
<evidence type="ECO:0000256" key="9">
    <source>
        <dbReference type="ARBA" id="ARBA00048679"/>
    </source>
</evidence>
<dbReference type="InterPro" id="IPR000961">
    <property type="entry name" value="AGC-kinase_C"/>
</dbReference>
<feature type="region of interest" description="Disordered" evidence="11">
    <location>
        <begin position="1347"/>
        <end position="1383"/>
    </location>
</feature>
<evidence type="ECO:0000259" key="13">
    <source>
        <dbReference type="PROSITE" id="PS50110"/>
    </source>
</evidence>
<evidence type="ECO:0000256" key="10">
    <source>
        <dbReference type="PROSITE-ProRule" id="PRU00169"/>
    </source>
</evidence>
<feature type="region of interest" description="Disordered" evidence="11">
    <location>
        <begin position="1472"/>
        <end position="1491"/>
    </location>
</feature>
<dbReference type="GO" id="GO:0000160">
    <property type="term" value="P:phosphorelay signal transduction system"/>
    <property type="evidence" value="ECO:0007669"/>
    <property type="project" value="InterPro"/>
</dbReference>
<protein>
    <recommendedName>
        <fullName evidence="1">non-specific serine/threonine protein kinase</fullName>
        <ecNumber evidence="1">2.7.11.1</ecNumber>
    </recommendedName>
</protein>
<feature type="compositionally biased region" description="Low complexity" evidence="11">
    <location>
        <begin position="390"/>
        <end position="406"/>
    </location>
</feature>
<dbReference type="PROSITE" id="PS00108">
    <property type="entry name" value="PROTEIN_KINASE_ST"/>
    <property type="match status" value="1"/>
</dbReference>
<comment type="caution">
    <text evidence="15">The sequence shown here is derived from an EMBL/GenBank/DDBJ whole genome shotgun (WGS) entry which is preliminary data.</text>
</comment>
<feature type="compositionally biased region" description="Low complexity" evidence="11">
    <location>
        <begin position="3125"/>
        <end position="3145"/>
    </location>
</feature>
<dbReference type="GO" id="GO:0005634">
    <property type="term" value="C:nucleus"/>
    <property type="evidence" value="ECO:0007669"/>
    <property type="project" value="TreeGrafter"/>
</dbReference>
<dbReference type="Gene3D" id="3.30.200.20">
    <property type="entry name" value="Phosphorylase Kinase, domain 1"/>
    <property type="match status" value="2"/>
</dbReference>
<feature type="region of interest" description="Disordered" evidence="11">
    <location>
        <begin position="1110"/>
        <end position="1142"/>
    </location>
</feature>
<feature type="compositionally biased region" description="Low complexity" evidence="11">
    <location>
        <begin position="202"/>
        <end position="219"/>
    </location>
</feature>
<dbReference type="Proteomes" id="UP001153365">
    <property type="component" value="Unassembled WGS sequence"/>
</dbReference>
<dbReference type="SMART" id="SM00448">
    <property type="entry name" value="REC"/>
    <property type="match status" value="1"/>
</dbReference>
<evidence type="ECO:0000313" key="15">
    <source>
        <dbReference type="EMBL" id="CAH7682791.1"/>
    </source>
</evidence>
<dbReference type="Pfam" id="PF00072">
    <property type="entry name" value="Response_reg"/>
    <property type="match status" value="1"/>
</dbReference>
<dbReference type="CDD" id="cd17546">
    <property type="entry name" value="REC_hyHK_CKI1_RcsC-like"/>
    <property type="match status" value="1"/>
</dbReference>
<keyword evidence="5" id="KW-0547">Nucleotide-binding</keyword>
<feature type="region of interest" description="Disordered" evidence="11">
    <location>
        <begin position="1880"/>
        <end position="1953"/>
    </location>
</feature>
<feature type="compositionally biased region" description="Low complexity" evidence="11">
    <location>
        <begin position="257"/>
        <end position="274"/>
    </location>
</feature>
<feature type="domain" description="AGC-kinase C-terminal" evidence="14">
    <location>
        <begin position="3077"/>
        <end position="3184"/>
    </location>
</feature>
<feature type="region of interest" description="Disordered" evidence="11">
    <location>
        <begin position="1"/>
        <end position="20"/>
    </location>
</feature>
<evidence type="ECO:0000256" key="8">
    <source>
        <dbReference type="ARBA" id="ARBA00047899"/>
    </source>
</evidence>
<dbReference type="InterPro" id="IPR001789">
    <property type="entry name" value="Sig_transdc_resp-reg_receiver"/>
</dbReference>
<comment type="catalytic activity">
    <reaction evidence="8">
        <text>L-threonyl-[protein] + ATP = O-phospho-L-threonyl-[protein] + ADP + H(+)</text>
        <dbReference type="Rhea" id="RHEA:46608"/>
        <dbReference type="Rhea" id="RHEA-COMP:11060"/>
        <dbReference type="Rhea" id="RHEA-COMP:11605"/>
        <dbReference type="ChEBI" id="CHEBI:15378"/>
        <dbReference type="ChEBI" id="CHEBI:30013"/>
        <dbReference type="ChEBI" id="CHEBI:30616"/>
        <dbReference type="ChEBI" id="CHEBI:61977"/>
        <dbReference type="ChEBI" id="CHEBI:456216"/>
        <dbReference type="EC" id="2.7.11.1"/>
    </reaction>
</comment>
<dbReference type="GO" id="GO:1901992">
    <property type="term" value="P:positive regulation of mitotic cell cycle phase transition"/>
    <property type="evidence" value="ECO:0007669"/>
    <property type="project" value="UniProtKB-ARBA"/>
</dbReference>
<evidence type="ECO:0000256" key="5">
    <source>
        <dbReference type="ARBA" id="ARBA00022741"/>
    </source>
</evidence>
<feature type="compositionally biased region" description="Low complexity" evidence="11">
    <location>
        <begin position="1472"/>
        <end position="1481"/>
    </location>
</feature>
<feature type="compositionally biased region" description="Polar residues" evidence="11">
    <location>
        <begin position="343"/>
        <end position="389"/>
    </location>
</feature>
<feature type="domain" description="Protein kinase" evidence="12">
    <location>
        <begin position="2703"/>
        <end position="3076"/>
    </location>
</feature>
<feature type="compositionally biased region" description="Low complexity" evidence="11">
    <location>
        <begin position="1898"/>
        <end position="1925"/>
    </location>
</feature>
<feature type="region of interest" description="Disordered" evidence="11">
    <location>
        <begin position="2636"/>
        <end position="2693"/>
    </location>
</feature>
<dbReference type="GO" id="GO:0005737">
    <property type="term" value="C:cytoplasm"/>
    <property type="evidence" value="ECO:0007669"/>
    <property type="project" value="TreeGrafter"/>
</dbReference>
<feature type="compositionally biased region" description="Polar residues" evidence="11">
    <location>
        <begin position="3247"/>
        <end position="3268"/>
    </location>
</feature>
<dbReference type="InterPro" id="IPR050236">
    <property type="entry name" value="Ser_Thr_kinase_AGC"/>
</dbReference>
<feature type="region of interest" description="Disordered" evidence="11">
    <location>
        <begin position="1424"/>
        <end position="1457"/>
    </location>
</feature>
<dbReference type="PROSITE" id="PS50110">
    <property type="entry name" value="RESPONSE_REGULATORY"/>
    <property type="match status" value="1"/>
</dbReference>
<keyword evidence="4" id="KW-0808">Transferase</keyword>
<feature type="compositionally biased region" description="Polar residues" evidence="11">
    <location>
        <begin position="807"/>
        <end position="828"/>
    </location>
</feature>
<dbReference type="CDD" id="cd05611">
    <property type="entry name" value="STKc_Rim15_like"/>
    <property type="match status" value="1"/>
</dbReference>
<feature type="region of interest" description="Disordered" evidence="11">
    <location>
        <begin position="1156"/>
        <end position="1182"/>
    </location>
</feature>
<comment type="catalytic activity">
    <reaction evidence="9">
        <text>L-seryl-[protein] + ATP = O-phospho-L-seryl-[protein] + ADP + H(+)</text>
        <dbReference type="Rhea" id="RHEA:17989"/>
        <dbReference type="Rhea" id="RHEA-COMP:9863"/>
        <dbReference type="Rhea" id="RHEA-COMP:11604"/>
        <dbReference type="ChEBI" id="CHEBI:15378"/>
        <dbReference type="ChEBI" id="CHEBI:29999"/>
        <dbReference type="ChEBI" id="CHEBI:30616"/>
        <dbReference type="ChEBI" id="CHEBI:83421"/>
        <dbReference type="ChEBI" id="CHEBI:456216"/>
        <dbReference type="EC" id="2.7.11.1"/>
    </reaction>
</comment>
<sequence>MCGTADISQNSLTSSPEYSDTQLSRVKEDITLASTLNRFSSPSTLRHTKLSHDHRPIDELESKYYNSLFENRSDISSDSLSHDAGGRSYSRIPITTDIDTDFSRRSLLAQHQSQPSPSIGVSRKSSLGKSATGSAMSRKDTVRIGSPLRHVTHLGQYSTYLLRPICTTRPESSRIYSLNSKENPDSVSSELSHSQSSPVVFSALGLSSPNSSSGTINHSFDTPNPSTGSPTLRRKSALNPSSSTNPTFLTPSPIPVSSKPLTGSSSAPSSTSPLKPNPVGVIPIPQSSSSSADHSSNPVASHYTKPPPTGDPTRRRTSDPSKSASNSSVMSQVKPLRPHHHNSSPSVSTGFAANQPTGFQISSPISTCSHTNSPWQHQPAHLSSSPQNQPHTTHPTSLLHSHSTSTISNLPARRRNSLIFTANSGPSASPTNLKYQYNRSALSAALANNSSSAPPFPPIETIKLQRVPTSVRIAQDLRLTTSTCPSSSPTTAALSLPAVAPLTPSSVLLSSAVPNSFSQDFNASRNYQSPSNLTGNLLSASPMESGINDLNVSRKALAMSQAKSADALSASSDAATSWSSSFAPGINPGAVAHGLRGSGSSNPSLASPITFSPVTGTLEAGSGSGGRSSVGRSSNHYSPLLSNRSSSPISPYQVQPSSFSYASQPEPLACKQGRNWAQRDRSTSSFSFCSEGEPVNCRNPYLIGTSYLPDQVNLRKTDSNRLNEEPCLSPFSVTGVDNRTSTDDLRSSKADSYYDSFTNPSSSSNCNPPPGRSESTSSCSSSCNQPPLATSKELSSSLSEQRSASACNLSRSQTSHLRPHPSGSSSHRTALRNHRTSIVPSSMPTTEDFARIIMQSRTAKVHKWKQQHHVDRRPTPDSYLQLPQSYSPTNNSAQVQEYTADTLDSLTFSSSLGPAEGSRFKSNTPLVDTLNKTVTGRTGSGRTPAYQIFNEDIANVMGFRSSISERSKFPNLSSPELTVAGGPVEEDQRVHPKDNVISPSTFFIAPGSLDSSNRVQMPQELFKRRPSSVRTVGARRGNSQEEINNFTNQASDEEFSPKDVLKRPDLKLSSAFMDQSIRSVDSHVSSGMLKEIEWVDWLDDYRRMKEAKLRAENEEKGNASLTENSWKGKGKETDSDNEPKPVISVVVDSQDLNKAKRMTETERLGGTKLQSSTDLGERQEDVKASPLELPALAVESSQPSYLKLFPERNRQRRQSLSSLTGKWPKAILSTMGAESSSCSGLAKEYTNSQVELGHPENLNNQSTSASTSSLRYSNSFYGGKLKKNFNLGKKIDDWWNAVRSSFTVTLDDKIGPPEGSSGSSQHRWNVISPGPLSAGLRSRNFRRLSSNKFPSLEESPAPDDGKSTKPSLLDVEGNEKTGKQSTVASLSSLGHAVRSISEQSGYQYLSIDRNHVPSGALAPLGRVSSLSKSVGNGDPNSPGSNDTSPTSHTDGRRRNPQLTLKLGSAIVTQMSSMPNMPISSPQGITDPPSHETLNPDFDSSLLKSNQILKDSVLLRESLSARPSVPSVVRGNLDRLITGPASANDRPEPTPVLSPSGNRLWERTPGLVLGNPFRFEGNSLSKLPGLDCNNQSQHKFASDDSSTERRTLEREMLHISKPSVPTQVNSLTSQSGRSTSSANNGSSRPLTEGIPSGTLGDSLYQPTFSMYTIRQHIKRRLSTAKTVCDSSLRAIILEITTYVETEARALREQERIQHEITPAFEANQTHASGLWYGIASEYSAEGEGLASSVYSGELELVNNSDTSGRLSDRALLSTTPGCSPRQNLNRTLSIPTDFSSSSPSAHALYHQRSTSINYHEPIEPSSSPAFNPLSRAGSRHGRGVQPSGTSPASVIPPGRMIRRASIAVRRGGAALASATSSIIRGLDSPVRGNSRSVSSTHYSESAAPSSRSTSRSRSPLPRPLGSISSASHRRSSPLPETSLVGGSGTSTGIPASNNRDEQFYHSPFMAVLQEISSIATEILDTPVGVLASKSHACVAVIHQVQQIGKRWDENPDWPHRSWYVRMLLAVAGLSRVLEWWDAEKGFWNFAPEDEDDGEEICFFATRSDAALPHVDQSHAHSNIGKQIDPADPRAQEPGLEKRFINKKSSRLLESFILPPPASQQVDLADRISPAPSHKDSDAGTRPTQQAQSSLNINFPKLNQTPPQVQPPQTSVSDKVVLTTNNLHQDFKRSIELARTETILAEVSLEDSTILYLSPGWTKVTGLDPQSVIGAPFGELIDGNYELFNEANRRLMEDVGNTVELQFTIKISVVAGEMEDEEEPENQPLTTEDHFLPVIAKGMLMLDRVTGEGSHSMWVIRLSQQKSDPSPSALSTDAKGSGHVRSRSDPVTPAFAPLPLSTEPLLCRICEHYLPAYYFERHNETCAETHRLEMQVSECNERLSDLKDTIKELRVELDRTGSVGEICYAGIPLQNPTPPPSSTLSPLNPSRASVTSLTHNNSLRASQKNALDEIEESLNTALDISTPSSEDISEPQSIENLRLLSPNSENKLTMIAKWSFRPFEDHALESLARDVLNAAHGKCSAVNRMRNTILYAERIRMEWEAKAQHLLRFPCTDGSPVHSPDIPEEFYRPRSAPQKADQNLLNAPSVPRRSSSTQCILPSKSNKLTPINTKAAELKRLESLPTVHPSGLGTPPRSPRLLSNQVDDRRGSSHLKQDSSLTAAPTPISPRIPSAIPGKSKSAASIKDFDMLKPISKGAFGQVWLAKKKTTGDYYAIKILKKQDMISKNQIMNVKSERKILMNQSDSDFVVKLFYTFSSRDHLYLVMEYLNGGDCAALVKALGNLPEEWTRNYVAEVVMGLEYLHSTGVVHRDLKPDNLLIDHRGHLKLTDFGLSKIGLLGRQAAEPRGSLSLSNSLRDSNIDRRKHLGGQFSSFTGSAPARSSASSPDLSPIGAAPSYFLSRSRNHDGDQFQDTPSESSKESDQNRRYNKGHLQVYSSPFMIGSTNPSHRAKASDAGHKHFVGTPDYLAPESILGIGMDEMVDWWALGVICYEFLYGIPPFHDATPDKVFDNILSRRLEWPESDDDISPEAIDFMDKLMCADPMKRLGANGAAEVKAHPFLAGIDWENLFKNEASFVPSVTDPESTDYFDPRGATQVFHDDDDLPPLPNTTTTTTTVSASQSQQISTSTSPHDAKNMAGQASNSARSARGSDDFGTFNFKNLPVLERANEEVIRKLRGGQNHERLRFPRHMSLSGKLIGPTSPTDSSNSSSALSSSRPHQMLNHVHGRRPSEQFSRIFGQNTLDDPTRRNSMPSRVRRASFSGIQALPPHLAHIASAVGSTELRTRKELNPPGPTILTSSLAHDRHPSSAVSSPGQPFKPLLPPTMPSPPKTHISQERTVDCLIAEDNPISSKVLETILTRFGCRCVVVPNGAEAISCAMGDVAFDVIFMDLMMPIIEGQDAARMIKSTQNPNAQTPIVAVTSFESYVSEQGTLFAALLGKPVQKKDVLSVMKRLGFVARQTKKEEIENLRVVGGMREEIKEIV</sequence>
<feature type="region of interest" description="Disordered" evidence="11">
    <location>
        <begin position="1582"/>
        <end position="1653"/>
    </location>
</feature>
<evidence type="ECO:0000256" key="6">
    <source>
        <dbReference type="ARBA" id="ARBA00022777"/>
    </source>
</evidence>
<dbReference type="InterPro" id="IPR008271">
    <property type="entry name" value="Ser/Thr_kinase_AS"/>
</dbReference>
<feature type="region of interest" description="Disordered" evidence="11">
    <location>
        <begin position="2918"/>
        <end position="2943"/>
    </location>
</feature>
<evidence type="ECO:0000313" key="16">
    <source>
        <dbReference type="Proteomes" id="UP001153365"/>
    </source>
</evidence>
<dbReference type="GO" id="GO:0005524">
    <property type="term" value="F:ATP binding"/>
    <property type="evidence" value="ECO:0007669"/>
    <property type="project" value="UniProtKB-KW"/>
</dbReference>
<dbReference type="SMART" id="SM00220">
    <property type="entry name" value="S_TKc"/>
    <property type="match status" value="1"/>
</dbReference>
<dbReference type="GO" id="GO:0004674">
    <property type="term" value="F:protein serine/threonine kinase activity"/>
    <property type="evidence" value="ECO:0007669"/>
    <property type="project" value="UniProtKB-KW"/>
</dbReference>
<gene>
    <name evidence="15" type="ORF">PPACK8108_LOCUS15894</name>
</gene>
<feature type="region of interest" description="Disordered" evidence="11">
    <location>
        <begin position="717"/>
        <end position="844"/>
    </location>
</feature>
<feature type="region of interest" description="Disordered" evidence="11">
    <location>
        <begin position="3107"/>
        <end position="3168"/>
    </location>
</feature>
<dbReference type="PANTHER" id="PTHR24356:SF1">
    <property type="entry name" value="SERINE_THREONINE-PROTEIN KINASE GREATWALL"/>
    <property type="match status" value="1"/>
</dbReference>
<feature type="region of interest" description="Disordered" evidence="11">
    <location>
        <begin position="1537"/>
        <end position="1558"/>
    </location>
</feature>
<evidence type="ECO:0000256" key="11">
    <source>
        <dbReference type="SAM" id="MobiDB-lite"/>
    </source>
</evidence>
<dbReference type="Gene3D" id="1.10.510.10">
    <property type="entry name" value="Transferase(Phosphotransferase) domain 1"/>
    <property type="match status" value="2"/>
</dbReference>
<keyword evidence="6 15" id="KW-0418">Kinase</keyword>
<dbReference type="InterPro" id="IPR000719">
    <property type="entry name" value="Prot_kinase_dom"/>
</dbReference>
<dbReference type="PROSITE" id="PS51285">
    <property type="entry name" value="AGC_KINASE_CTER"/>
    <property type="match status" value="1"/>
</dbReference>
<organism evidence="15 16">
    <name type="scientific">Phakopsora pachyrhizi</name>
    <name type="common">Asian soybean rust disease fungus</name>
    <dbReference type="NCBI Taxonomy" id="170000"/>
    <lineage>
        <taxon>Eukaryota</taxon>
        <taxon>Fungi</taxon>
        <taxon>Dikarya</taxon>
        <taxon>Basidiomycota</taxon>
        <taxon>Pucciniomycotina</taxon>
        <taxon>Pucciniomycetes</taxon>
        <taxon>Pucciniales</taxon>
        <taxon>Phakopsoraceae</taxon>
        <taxon>Phakopsora</taxon>
    </lineage>
</organism>
<feature type="compositionally biased region" description="Low complexity" evidence="11">
    <location>
        <begin position="773"/>
        <end position="806"/>
    </location>
</feature>
<feature type="compositionally biased region" description="Polar residues" evidence="11">
    <location>
        <begin position="1886"/>
        <end position="1897"/>
    </location>
</feature>
<feature type="domain" description="Response regulatory" evidence="13">
    <location>
        <begin position="3356"/>
        <end position="3471"/>
    </location>
</feature>
<feature type="compositionally biased region" description="Polar residues" evidence="11">
    <location>
        <begin position="238"/>
        <end position="250"/>
    </location>
</feature>
<feature type="compositionally biased region" description="Basic and acidic residues" evidence="11">
    <location>
        <begin position="2660"/>
        <end position="2671"/>
    </location>
</feature>
<evidence type="ECO:0000256" key="4">
    <source>
        <dbReference type="ARBA" id="ARBA00022679"/>
    </source>
</evidence>
<accession>A0AAV0B9J9</accession>
<dbReference type="FunFam" id="1.10.510.10:FF:000580">
    <property type="entry name" value="AGC protein kinase"/>
    <property type="match status" value="1"/>
</dbReference>
<keyword evidence="16" id="KW-1185">Reference proteome</keyword>
<dbReference type="FunFam" id="3.30.200.20:FF:001008">
    <property type="entry name" value="Serine/threonine-protein kinase cek1"/>
    <property type="match status" value="1"/>
</dbReference>
<feature type="region of interest" description="Disordered" evidence="11">
    <location>
        <begin position="2882"/>
        <end position="2906"/>
    </location>
</feature>
<dbReference type="SUPFAM" id="SSF56112">
    <property type="entry name" value="Protein kinase-like (PK-like)"/>
    <property type="match status" value="1"/>
</dbReference>
<feature type="compositionally biased region" description="Polar residues" evidence="11">
    <location>
        <begin position="635"/>
        <end position="660"/>
    </location>
</feature>
<feature type="compositionally biased region" description="Basic and acidic residues" evidence="11">
    <location>
        <begin position="1156"/>
        <end position="1165"/>
    </location>
</feature>
<feature type="compositionally biased region" description="Polar residues" evidence="11">
    <location>
        <begin position="1424"/>
        <end position="1448"/>
    </location>
</feature>
<evidence type="ECO:0000259" key="12">
    <source>
        <dbReference type="PROSITE" id="PS50011"/>
    </source>
</evidence>
<dbReference type="Pfam" id="PF00069">
    <property type="entry name" value="Pkinase"/>
    <property type="match status" value="2"/>
</dbReference>
<dbReference type="PANTHER" id="PTHR24356">
    <property type="entry name" value="SERINE/THREONINE-PROTEIN KINASE"/>
    <property type="match status" value="1"/>
</dbReference>
<feature type="compositionally biased region" description="Polar residues" evidence="11">
    <location>
        <begin position="220"/>
        <end position="230"/>
    </location>
</feature>
<feature type="compositionally biased region" description="Basic and acidic residues" evidence="11">
    <location>
        <begin position="740"/>
        <end position="749"/>
    </location>
</feature>
<keyword evidence="2" id="KW-0723">Serine/threonine-protein kinase</keyword>
<feature type="compositionally biased region" description="Polar residues" evidence="11">
    <location>
        <begin position="109"/>
        <end position="135"/>
    </location>
</feature>
<dbReference type="PROSITE" id="PS50011">
    <property type="entry name" value="PROTEIN_KINASE_DOM"/>
    <property type="match status" value="1"/>
</dbReference>
<evidence type="ECO:0000256" key="3">
    <source>
        <dbReference type="ARBA" id="ARBA00022553"/>
    </source>
</evidence>
<feature type="region of interest" description="Disordered" evidence="11">
    <location>
        <begin position="1306"/>
        <end position="1331"/>
    </location>
</feature>
<feature type="region of interest" description="Disordered" evidence="11">
    <location>
        <begin position="3198"/>
        <end position="3270"/>
    </location>
</feature>
<feature type="modified residue" description="4-aspartylphosphate" evidence="10">
    <location>
        <position position="3406"/>
    </location>
</feature>
<dbReference type="EMBL" id="CALTRL010004283">
    <property type="protein sequence ID" value="CAH7682791.1"/>
    <property type="molecule type" value="Genomic_DNA"/>
</dbReference>
<dbReference type="FunFam" id="1.10.510.10:FF:000340">
    <property type="entry name" value="Serine threonine protein kinase"/>
    <property type="match status" value="1"/>
</dbReference>
<feature type="region of interest" description="Disordered" evidence="11">
    <location>
        <begin position="107"/>
        <end position="144"/>
    </location>
</feature>
<proteinExistence type="predicted"/>
<dbReference type="InterPro" id="IPR011009">
    <property type="entry name" value="Kinase-like_dom_sf"/>
</dbReference>
<feature type="compositionally biased region" description="Polar residues" evidence="11">
    <location>
        <begin position="321"/>
        <end position="331"/>
    </location>
</feature>
<feature type="compositionally biased region" description="Low complexity" evidence="11">
    <location>
        <begin position="3217"/>
        <end position="3231"/>
    </location>
</feature>
<dbReference type="SUPFAM" id="SSF52172">
    <property type="entry name" value="CheY-like"/>
    <property type="match status" value="1"/>
</dbReference>
<feature type="region of interest" description="Disordered" evidence="11">
    <location>
        <begin position="2321"/>
        <end position="2344"/>
    </location>
</feature>
<keyword evidence="7" id="KW-0067">ATP-binding</keyword>
<feature type="compositionally biased region" description="Basic and acidic residues" evidence="11">
    <location>
        <begin position="1129"/>
        <end position="1139"/>
    </location>
</feature>
<reference evidence="15" key="1">
    <citation type="submission" date="2022-06" db="EMBL/GenBank/DDBJ databases">
        <authorList>
            <consortium name="SYNGENTA / RWTH Aachen University"/>
        </authorList>
    </citation>
    <scope>NUCLEOTIDE SEQUENCE</scope>
</reference>
<evidence type="ECO:0000256" key="1">
    <source>
        <dbReference type="ARBA" id="ARBA00012513"/>
    </source>
</evidence>
<keyword evidence="3 10" id="KW-0597">Phosphoprotein</keyword>
<evidence type="ECO:0000256" key="7">
    <source>
        <dbReference type="ARBA" id="ARBA00022840"/>
    </source>
</evidence>
<dbReference type="InterPro" id="IPR011006">
    <property type="entry name" value="CheY-like_superfamily"/>
</dbReference>
<dbReference type="Gene3D" id="3.40.50.2300">
    <property type="match status" value="1"/>
</dbReference>
<evidence type="ECO:0000259" key="14">
    <source>
        <dbReference type="PROSITE" id="PS51285"/>
    </source>
</evidence>
<feature type="region of interest" description="Disordered" evidence="11">
    <location>
        <begin position="2126"/>
        <end position="2145"/>
    </location>
</feature>